<dbReference type="HAMAP" id="MF_00106">
    <property type="entry name" value="UxuA"/>
    <property type="match status" value="1"/>
</dbReference>
<dbReference type="EMBL" id="CP013023">
    <property type="protein sequence ID" value="ANF95842.1"/>
    <property type="molecule type" value="Genomic_DNA"/>
</dbReference>
<evidence type="ECO:0000256" key="8">
    <source>
        <dbReference type="ARBA" id="ARBA00023239"/>
    </source>
</evidence>
<evidence type="ECO:0000256" key="1">
    <source>
        <dbReference type="ARBA" id="ARBA00001794"/>
    </source>
</evidence>
<dbReference type="STRING" id="1616788.AR543_07370"/>
<comment type="similarity">
    <text evidence="4 9">Belongs to the mannonate dehydratase family.</text>
</comment>
<evidence type="ECO:0000256" key="5">
    <source>
        <dbReference type="ARBA" id="ARBA00012927"/>
    </source>
</evidence>
<evidence type="ECO:0000256" key="3">
    <source>
        <dbReference type="ARBA" id="ARBA00004892"/>
    </source>
</evidence>
<dbReference type="GO" id="GO:0042840">
    <property type="term" value="P:D-glucuronate catabolic process"/>
    <property type="evidence" value="ECO:0007669"/>
    <property type="project" value="TreeGrafter"/>
</dbReference>
<gene>
    <name evidence="9" type="primary">uxuA</name>
    <name evidence="10" type="ORF">AR543_07370</name>
</gene>
<comment type="cofactor">
    <cofactor evidence="9">
        <name>Fe(2+)</name>
        <dbReference type="ChEBI" id="CHEBI:29033"/>
    </cofactor>
    <cofactor evidence="9">
        <name>Mn(2+)</name>
        <dbReference type="ChEBI" id="CHEBI:29035"/>
    </cofactor>
</comment>
<dbReference type="GO" id="GO:0008198">
    <property type="term" value="F:ferrous iron binding"/>
    <property type="evidence" value="ECO:0007669"/>
    <property type="project" value="TreeGrafter"/>
</dbReference>
<dbReference type="PANTHER" id="PTHR30387">
    <property type="entry name" value="MANNONATE DEHYDRATASE"/>
    <property type="match status" value="1"/>
</dbReference>
<dbReference type="UniPathway" id="UPA00246"/>
<dbReference type="Pfam" id="PF03786">
    <property type="entry name" value="UxuA"/>
    <property type="match status" value="1"/>
</dbReference>
<evidence type="ECO:0000313" key="11">
    <source>
        <dbReference type="Proteomes" id="UP000078148"/>
    </source>
</evidence>
<dbReference type="PIRSF" id="PIRSF016049">
    <property type="entry name" value="Man_dehyd"/>
    <property type="match status" value="1"/>
</dbReference>
<dbReference type="EC" id="4.2.1.8" evidence="5 9"/>
<evidence type="ECO:0000256" key="9">
    <source>
        <dbReference type="HAMAP-Rule" id="MF_00106"/>
    </source>
</evidence>
<evidence type="ECO:0000256" key="4">
    <source>
        <dbReference type="ARBA" id="ARBA00007389"/>
    </source>
</evidence>
<evidence type="ECO:0000256" key="2">
    <source>
        <dbReference type="ARBA" id="ARBA00002713"/>
    </source>
</evidence>
<accession>A0A172ZEP1</accession>
<reference evidence="10 11" key="2">
    <citation type="journal article" date="2016" name="Int. J. Syst. Evol. Microbiol.">
        <title>Paenibacillus bovis sp. nov., isolated from raw yak (Bos grunniens) milk.</title>
        <authorList>
            <person name="Gao C."/>
            <person name="Han J."/>
            <person name="Liu Z."/>
            <person name="Xu X."/>
            <person name="Hang F."/>
            <person name="Wu Z."/>
        </authorList>
    </citation>
    <scope>NUCLEOTIDE SEQUENCE [LARGE SCALE GENOMIC DNA]</scope>
    <source>
        <strain evidence="10 11">BD3526</strain>
    </source>
</reference>
<keyword evidence="6 9" id="KW-0408">Iron</keyword>
<name>A0A172ZEP1_9BACL</name>
<proteinExistence type="inferred from homology"/>
<organism evidence="10 11">
    <name type="scientific">Paenibacillus bovis</name>
    <dbReference type="NCBI Taxonomy" id="1616788"/>
    <lineage>
        <taxon>Bacteria</taxon>
        <taxon>Bacillati</taxon>
        <taxon>Bacillota</taxon>
        <taxon>Bacilli</taxon>
        <taxon>Bacillales</taxon>
        <taxon>Paenibacillaceae</taxon>
        <taxon>Paenibacillus</taxon>
    </lineage>
</organism>
<keyword evidence="8 9" id="KW-0456">Lyase</keyword>
<dbReference type="RefSeq" id="WP_060533159.1">
    <property type="nucleotide sequence ID" value="NZ_CP013023.1"/>
</dbReference>
<comment type="function">
    <text evidence="2 9">Catalyzes the dehydration of D-mannonate.</text>
</comment>
<keyword evidence="7 9" id="KW-0464">Manganese</keyword>
<protein>
    <recommendedName>
        <fullName evidence="5 9">Mannonate dehydratase</fullName>
        <ecNumber evidence="5 9">4.2.1.8</ecNumber>
    </recommendedName>
    <alternativeName>
        <fullName evidence="9">D-mannonate hydro-lyase</fullName>
    </alternativeName>
</protein>
<comment type="pathway">
    <text evidence="3 9">Carbohydrate metabolism; pentose and glucuronate interconversion.</text>
</comment>
<dbReference type="Proteomes" id="UP000078148">
    <property type="component" value="Chromosome"/>
</dbReference>
<evidence type="ECO:0000256" key="7">
    <source>
        <dbReference type="ARBA" id="ARBA00023211"/>
    </source>
</evidence>
<comment type="catalytic activity">
    <reaction evidence="1 9">
        <text>D-mannonate = 2-dehydro-3-deoxy-D-gluconate + H2O</text>
        <dbReference type="Rhea" id="RHEA:20097"/>
        <dbReference type="ChEBI" id="CHEBI:15377"/>
        <dbReference type="ChEBI" id="CHEBI:17767"/>
        <dbReference type="ChEBI" id="CHEBI:57990"/>
        <dbReference type="EC" id="4.2.1.8"/>
    </reaction>
</comment>
<dbReference type="GO" id="GO:0008927">
    <property type="term" value="F:mannonate dehydratase activity"/>
    <property type="evidence" value="ECO:0007669"/>
    <property type="project" value="UniProtKB-UniRule"/>
</dbReference>
<evidence type="ECO:0000256" key="6">
    <source>
        <dbReference type="ARBA" id="ARBA00023004"/>
    </source>
</evidence>
<dbReference type="OrthoDB" id="9780250at2"/>
<dbReference type="Gene3D" id="3.20.20.150">
    <property type="entry name" value="Divalent-metal-dependent TIM barrel enzymes"/>
    <property type="match status" value="1"/>
</dbReference>
<dbReference type="PANTHER" id="PTHR30387:SF2">
    <property type="entry name" value="MANNONATE DEHYDRATASE"/>
    <property type="match status" value="1"/>
</dbReference>
<evidence type="ECO:0000313" key="10">
    <source>
        <dbReference type="EMBL" id="ANF95842.1"/>
    </source>
</evidence>
<dbReference type="GO" id="GO:0030145">
    <property type="term" value="F:manganese ion binding"/>
    <property type="evidence" value="ECO:0007669"/>
    <property type="project" value="TreeGrafter"/>
</dbReference>
<dbReference type="NCBIfam" id="TIGR00695">
    <property type="entry name" value="uxuA"/>
    <property type="match status" value="1"/>
</dbReference>
<dbReference type="NCBIfam" id="NF003027">
    <property type="entry name" value="PRK03906.1"/>
    <property type="match status" value="1"/>
</dbReference>
<dbReference type="KEGG" id="pbv:AR543_07370"/>
<dbReference type="SUPFAM" id="SSF51658">
    <property type="entry name" value="Xylose isomerase-like"/>
    <property type="match status" value="1"/>
</dbReference>
<reference evidence="11" key="1">
    <citation type="submission" date="2015-10" db="EMBL/GenBank/DDBJ databases">
        <title>Genome of Paenibacillus bovis sp. nov.</title>
        <authorList>
            <person name="Wu Z."/>
            <person name="Gao C."/>
            <person name="Liu Z."/>
            <person name="Zheng H."/>
        </authorList>
    </citation>
    <scope>NUCLEOTIDE SEQUENCE [LARGE SCALE GENOMIC DNA]</scope>
    <source>
        <strain evidence="11">BD3526</strain>
    </source>
</reference>
<dbReference type="InterPro" id="IPR036237">
    <property type="entry name" value="Xyl_isomerase-like_sf"/>
</dbReference>
<keyword evidence="11" id="KW-1185">Reference proteome</keyword>
<dbReference type="InterPro" id="IPR004628">
    <property type="entry name" value="Man_deHydtase"/>
</dbReference>
<sequence length="370" mass="42791">MRMVFRWFGENNDTITLDQVRQIPGVEGIVWALHDLPVGEVWPRERVQEMKQLGERYSLHIEVVESVNIHEDIKLGLPSRDRYIANYKQTIEHLGEAGVKVICYNFMPIFDWLRTDLHHPLPDGSNSLFYENSRIENMDPFELVMQIQSNSALTMPGWEPERLSHLTELFEAYQGFTEEDLWRNVQYFLDEIIPVAEANGIQMAIHPDDPPWSIFGLPRIIRSQDNIRRFLGMYDSKAHGITLCSGSLGANPDNDIISMIHEFADRIPFTHIRNVKVEDNGDFQETSHRTIDGTVDIAGIVQAYHEEGFTGYCRPDHGRHLWGEQCRPGYGLYDRALGIMYLWGLWDSLQYRRDHPVAAAPGRKEGIRDE</sequence>
<dbReference type="AlphaFoldDB" id="A0A172ZEP1"/>